<keyword evidence="1 6" id="KW-0690">Ribosome biogenesis</keyword>
<dbReference type="GO" id="GO:0006364">
    <property type="term" value="P:rRNA processing"/>
    <property type="evidence" value="ECO:0007669"/>
    <property type="project" value="UniProtKB-UniRule"/>
</dbReference>
<dbReference type="PANTHER" id="PTHR34276">
    <property type="entry name" value="MINI-RIBONUCLEASE 3"/>
    <property type="match status" value="1"/>
</dbReference>
<evidence type="ECO:0000259" key="7">
    <source>
        <dbReference type="Pfam" id="PF00636"/>
    </source>
</evidence>
<comment type="similarity">
    <text evidence="6">Belongs to the MrnC RNase family.</text>
</comment>
<accession>A0A9D1KZN0</accession>
<dbReference type="GO" id="GO:0019843">
    <property type="term" value="F:rRNA binding"/>
    <property type="evidence" value="ECO:0007669"/>
    <property type="project" value="UniProtKB-UniRule"/>
</dbReference>
<evidence type="ECO:0000256" key="4">
    <source>
        <dbReference type="ARBA" id="ARBA00022759"/>
    </source>
</evidence>
<comment type="cofactor">
    <cofactor evidence="6">
        <name>Mg(2+)</name>
        <dbReference type="ChEBI" id="CHEBI:18420"/>
    </cofactor>
</comment>
<keyword evidence="4 6" id="KW-0255">Endonuclease</keyword>
<dbReference type="EC" id="3.1.26.-" evidence="6"/>
<evidence type="ECO:0000256" key="3">
    <source>
        <dbReference type="ARBA" id="ARBA00022722"/>
    </source>
</evidence>
<reference evidence="8" key="1">
    <citation type="submission" date="2020-10" db="EMBL/GenBank/DDBJ databases">
        <authorList>
            <person name="Gilroy R."/>
        </authorList>
    </citation>
    <scope>NUCLEOTIDE SEQUENCE</scope>
    <source>
        <strain evidence="8">2830</strain>
    </source>
</reference>
<dbReference type="GO" id="GO:0004525">
    <property type="term" value="F:ribonuclease III activity"/>
    <property type="evidence" value="ECO:0007669"/>
    <property type="project" value="InterPro"/>
</dbReference>
<dbReference type="InterPro" id="IPR000999">
    <property type="entry name" value="RNase_III_dom"/>
</dbReference>
<keyword evidence="6" id="KW-0699">rRNA-binding</keyword>
<comment type="subcellular location">
    <subcellularLocation>
        <location evidence="6">Cytoplasm</location>
    </subcellularLocation>
</comment>
<dbReference type="AlphaFoldDB" id="A0A9D1KZN0"/>
<dbReference type="EMBL" id="DVMH01000029">
    <property type="protein sequence ID" value="HIU10755.1"/>
    <property type="molecule type" value="Genomic_DNA"/>
</dbReference>
<keyword evidence="6" id="KW-0963">Cytoplasm</keyword>
<keyword evidence="3 6" id="KW-0540">Nuclease</keyword>
<comment type="function">
    <text evidence="6">Involved in correct processing of both the 5' and 3' ends of 23S rRNA precursor. Processes 30S rRNA precursor transcript even in absence of ribonuclease 3 (Rnc); Rnc processes 30S rRNA into smaller rRNA precursors.</text>
</comment>
<dbReference type="InterPro" id="IPR036389">
    <property type="entry name" value="RNase_III_sf"/>
</dbReference>
<dbReference type="Proteomes" id="UP000824124">
    <property type="component" value="Unassembled WGS sequence"/>
</dbReference>
<reference evidence="8" key="2">
    <citation type="journal article" date="2021" name="PeerJ">
        <title>Extensive microbial diversity within the chicken gut microbiome revealed by metagenomics and culture.</title>
        <authorList>
            <person name="Gilroy R."/>
            <person name="Ravi A."/>
            <person name="Getino M."/>
            <person name="Pursley I."/>
            <person name="Horton D.L."/>
            <person name="Alikhan N.F."/>
            <person name="Baker D."/>
            <person name="Gharbi K."/>
            <person name="Hall N."/>
            <person name="Watson M."/>
            <person name="Adriaenssens E.M."/>
            <person name="Foster-Nyarko E."/>
            <person name="Jarju S."/>
            <person name="Secka A."/>
            <person name="Antonio M."/>
            <person name="Oren A."/>
            <person name="Chaudhuri R.R."/>
            <person name="La Ragione R."/>
            <person name="Hildebrand F."/>
            <person name="Pallen M.J."/>
        </authorList>
    </citation>
    <scope>NUCLEOTIDE SEQUENCE</scope>
    <source>
        <strain evidence="8">2830</strain>
    </source>
</reference>
<comment type="caution">
    <text evidence="8">The sequence shown here is derived from an EMBL/GenBank/DDBJ whole genome shotgun (WGS) entry which is preliminary data.</text>
</comment>
<dbReference type="GO" id="GO:0005737">
    <property type="term" value="C:cytoplasm"/>
    <property type="evidence" value="ECO:0007669"/>
    <property type="project" value="UniProtKB-SubCell"/>
</dbReference>
<keyword evidence="6" id="KW-0694">RNA-binding</keyword>
<dbReference type="Gene3D" id="1.10.1520.10">
    <property type="entry name" value="Ribonuclease III domain"/>
    <property type="match status" value="1"/>
</dbReference>
<gene>
    <name evidence="6" type="primary">mrnC</name>
    <name evidence="8" type="ORF">IAB00_05905</name>
</gene>
<evidence type="ECO:0000313" key="8">
    <source>
        <dbReference type="EMBL" id="HIU10755.1"/>
    </source>
</evidence>
<keyword evidence="6" id="KW-0460">Magnesium</keyword>
<proteinExistence type="inferred from homology"/>
<comment type="subunit">
    <text evidence="6">Homodimer.</text>
</comment>
<evidence type="ECO:0000256" key="5">
    <source>
        <dbReference type="ARBA" id="ARBA00022801"/>
    </source>
</evidence>
<sequence length="123" mass="13519">MPALTLAYIGDGFYELTVRNHLLSAGVRRVDDLHTQAIALVRAGTQAELARRLLSELDGQEQSVFHRARNAKGQHTPKGATPGEYHAATGLEALVGYWYLTGAAARLERCFTVLWEIEGEKNA</sequence>
<protein>
    <recommendedName>
        <fullName evidence="6">Mini-ribonuclease 3</fullName>
        <shortName evidence="6">Mini-3</shortName>
        <shortName evidence="6">Mini-RNase 3</shortName>
        <ecNumber evidence="6">3.1.26.-</ecNumber>
    </recommendedName>
    <alternativeName>
        <fullName evidence="6">Mini-RNase III</fullName>
        <shortName evidence="6">Mini-III</shortName>
    </alternativeName>
</protein>
<feature type="domain" description="RNase III" evidence="7">
    <location>
        <begin position="5"/>
        <end position="102"/>
    </location>
</feature>
<keyword evidence="5 6" id="KW-0378">Hydrolase</keyword>
<dbReference type="PANTHER" id="PTHR34276:SF1">
    <property type="entry name" value="MINI-RIBONUCLEASE 3"/>
    <property type="match status" value="1"/>
</dbReference>
<dbReference type="PIRSF" id="PIRSF005520">
    <property type="entry name" value="UCP005520"/>
    <property type="match status" value="1"/>
</dbReference>
<dbReference type="InterPro" id="IPR008226">
    <property type="entry name" value="Mini3_fam"/>
</dbReference>
<evidence type="ECO:0000313" key="9">
    <source>
        <dbReference type="Proteomes" id="UP000824124"/>
    </source>
</evidence>
<feature type="active site" evidence="6">
    <location>
        <position position="11"/>
    </location>
</feature>
<dbReference type="HAMAP" id="MF_01468">
    <property type="entry name" value="RNase_Mini_III"/>
    <property type="match status" value="1"/>
</dbReference>
<dbReference type="SUPFAM" id="SSF69065">
    <property type="entry name" value="RNase III domain-like"/>
    <property type="match status" value="1"/>
</dbReference>
<evidence type="ECO:0000256" key="6">
    <source>
        <dbReference type="HAMAP-Rule" id="MF_01468"/>
    </source>
</evidence>
<name>A0A9D1KZN0_9FIRM</name>
<evidence type="ECO:0000256" key="1">
    <source>
        <dbReference type="ARBA" id="ARBA00022517"/>
    </source>
</evidence>
<keyword evidence="2 6" id="KW-0698">rRNA processing</keyword>
<evidence type="ECO:0000256" key="2">
    <source>
        <dbReference type="ARBA" id="ARBA00022552"/>
    </source>
</evidence>
<dbReference type="Pfam" id="PF00636">
    <property type="entry name" value="Ribonuclease_3"/>
    <property type="match status" value="1"/>
</dbReference>
<organism evidence="8 9">
    <name type="scientific">Candidatus Avidehalobacter gallistercoris</name>
    <dbReference type="NCBI Taxonomy" id="2840694"/>
    <lineage>
        <taxon>Bacteria</taxon>
        <taxon>Bacillati</taxon>
        <taxon>Bacillota</taxon>
        <taxon>Clostridia</taxon>
        <taxon>Eubacteriales</taxon>
        <taxon>Peptococcaceae</taxon>
        <taxon>Peptococcaceae incertae sedis</taxon>
        <taxon>Candidatus Avidehalobacter</taxon>
    </lineage>
</organism>